<feature type="transmembrane region" description="Helical" evidence="1">
    <location>
        <begin position="236"/>
        <end position="253"/>
    </location>
</feature>
<evidence type="ECO:0000313" key="2">
    <source>
        <dbReference type="EMBL" id="JAW12199.1"/>
    </source>
</evidence>
<keyword evidence="1" id="KW-0812">Transmembrane</keyword>
<dbReference type="EMBL" id="GFTR01004227">
    <property type="protein sequence ID" value="JAW12199.1"/>
    <property type="molecule type" value="Transcribed_RNA"/>
</dbReference>
<organism evidence="2">
    <name type="scientific">Panstrongylus lignarius</name>
    <dbReference type="NCBI Taxonomy" id="156445"/>
    <lineage>
        <taxon>Eukaryota</taxon>
        <taxon>Metazoa</taxon>
        <taxon>Ecdysozoa</taxon>
        <taxon>Arthropoda</taxon>
        <taxon>Hexapoda</taxon>
        <taxon>Insecta</taxon>
        <taxon>Pterygota</taxon>
        <taxon>Neoptera</taxon>
        <taxon>Paraneoptera</taxon>
        <taxon>Hemiptera</taxon>
        <taxon>Heteroptera</taxon>
        <taxon>Panheteroptera</taxon>
        <taxon>Cimicomorpha</taxon>
        <taxon>Reduviidae</taxon>
        <taxon>Triatominae</taxon>
        <taxon>Panstrongylus</taxon>
    </lineage>
</organism>
<keyword evidence="1" id="KW-0472">Membrane</keyword>
<accession>A0A224XW25</accession>
<proteinExistence type="predicted"/>
<feature type="transmembrane region" description="Helical" evidence="1">
    <location>
        <begin position="200"/>
        <end position="224"/>
    </location>
</feature>
<evidence type="ECO:0000256" key="1">
    <source>
        <dbReference type="SAM" id="Phobius"/>
    </source>
</evidence>
<sequence>MAKLALAICSSIAAMNGLTNFCCSTMLLLLGLHTFCSSTLCLASFFSFTLSFFFFLHSGGRVIAAAGVSTKVSLLCDIDTTSMCNSGSSFTGFTSGNCTGTSSLMFTLPRLTASITSSKPVHFSSSLMSTSTSISSLTLDIFLNILSFCLSNSEGNLTSSACDSTLIVDFSDNGDLEGFIKLVVCNCNDGVCIACCCLRWLFLLVLFTVALLLIDAHIGGWNALLALRVGEGDRCSTVLGIFGNFGLTSLTTLKKKER</sequence>
<feature type="transmembrane region" description="Helical" evidence="1">
    <location>
        <begin position="30"/>
        <end position="56"/>
    </location>
</feature>
<name>A0A224XW25_9HEMI</name>
<dbReference type="AlphaFoldDB" id="A0A224XW25"/>
<protein>
    <submittedName>
        <fullName evidence="2">Uncharacterized protein</fullName>
    </submittedName>
</protein>
<keyword evidence="1" id="KW-1133">Transmembrane helix</keyword>
<reference evidence="2" key="1">
    <citation type="journal article" date="2018" name="PLoS Negl. Trop. Dis.">
        <title>An insight into the salivary gland and fat body transcriptome of Panstrongylus lignarius (Hemiptera: Heteroptera), the main vector of Chagas disease in Peru.</title>
        <authorList>
            <person name="Nevoa J.C."/>
            <person name="Mendes M.T."/>
            <person name="da Silva M.V."/>
            <person name="Soares S.C."/>
            <person name="Oliveira C.J.F."/>
            <person name="Ribeiro J.M.C."/>
        </authorList>
    </citation>
    <scope>NUCLEOTIDE SEQUENCE</scope>
</reference>